<reference evidence="3 4" key="1">
    <citation type="journal article" date="2015" name="Proc. Natl. Acad. Sci. U.S.A.">
        <title>The resurrection genome of Boea hygrometrica: A blueprint for survival of dehydration.</title>
        <authorList>
            <person name="Xiao L."/>
            <person name="Yang G."/>
            <person name="Zhang L."/>
            <person name="Yang X."/>
            <person name="Zhao S."/>
            <person name="Ji Z."/>
            <person name="Zhou Q."/>
            <person name="Hu M."/>
            <person name="Wang Y."/>
            <person name="Chen M."/>
            <person name="Xu Y."/>
            <person name="Jin H."/>
            <person name="Xiao X."/>
            <person name="Hu G."/>
            <person name="Bao F."/>
            <person name="Hu Y."/>
            <person name="Wan P."/>
            <person name="Li L."/>
            <person name="Deng X."/>
            <person name="Kuang T."/>
            <person name="Xiang C."/>
            <person name="Zhu J.K."/>
            <person name="Oliver M.J."/>
            <person name="He Y."/>
        </authorList>
    </citation>
    <scope>NUCLEOTIDE SEQUENCE [LARGE SCALE GENOMIC DNA]</scope>
    <source>
        <strain evidence="4">cv. XS01</strain>
    </source>
</reference>
<proteinExistence type="predicted"/>
<protein>
    <submittedName>
        <fullName evidence="3">Uncharacterized protein</fullName>
    </submittedName>
</protein>
<feature type="region of interest" description="Disordered" evidence="2">
    <location>
        <begin position="1"/>
        <end position="100"/>
    </location>
</feature>
<dbReference type="Proteomes" id="UP000250235">
    <property type="component" value="Unassembled WGS sequence"/>
</dbReference>
<evidence type="ECO:0000256" key="2">
    <source>
        <dbReference type="SAM" id="MobiDB-lite"/>
    </source>
</evidence>
<evidence type="ECO:0000313" key="3">
    <source>
        <dbReference type="EMBL" id="KZV22138.1"/>
    </source>
</evidence>
<organism evidence="3 4">
    <name type="scientific">Dorcoceras hygrometricum</name>
    <dbReference type="NCBI Taxonomy" id="472368"/>
    <lineage>
        <taxon>Eukaryota</taxon>
        <taxon>Viridiplantae</taxon>
        <taxon>Streptophyta</taxon>
        <taxon>Embryophyta</taxon>
        <taxon>Tracheophyta</taxon>
        <taxon>Spermatophyta</taxon>
        <taxon>Magnoliopsida</taxon>
        <taxon>eudicotyledons</taxon>
        <taxon>Gunneridae</taxon>
        <taxon>Pentapetalae</taxon>
        <taxon>asterids</taxon>
        <taxon>lamiids</taxon>
        <taxon>Lamiales</taxon>
        <taxon>Gesneriaceae</taxon>
        <taxon>Didymocarpoideae</taxon>
        <taxon>Trichosporeae</taxon>
        <taxon>Loxocarpinae</taxon>
        <taxon>Dorcoceras</taxon>
    </lineage>
</organism>
<keyword evidence="4" id="KW-1185">Reference proteome</keyword>
<feature type="compositionally biased region" description="Basic and acidic residues" evidence="2">
    <location>
        <begin position="1"/>
        <end position="51"/>
    </location>
</feature>
<gene>
    <name evidence="3" type="ORF">F511_29019</name>
</gene>
<feature type="region of interest" description="Disordered" evidence="2">
    <location>
        <begin position="393"/>
        <end position="412"/>
    </location>
</feature>
<dbReference type="AlphaFoldDB" id="A0A2Z7AL84"/>
<dbReference type="EMBL" id="KV014447">
    <property type="protein sequence ID" value="KZV22138.1"/>
    <property type="molecule type" value="Genomic_DNA"/>
</dbReference>
<feature type="compositionally biased region" description="Basic and acidic residues" evidence="2">
    <location>
        <begin position="61"/>
        <end position="74"/>
    </location>
</feature>
<name>A0A2Z7AL84_9LAMI</name>
<evidence type="ECO:0000313" key="4">
    <source>
        <dbReference type="Proteomes" id="UP000250235"/>
    </source>
</evidence>
<feature type="compositionally biased region" description="Low complexity" evidence="2">
    <location>
        <begin position="83"/>
        <end position="93"/>
    </location>
</feature>
<keyword evidence="1" id="KW-0175">Coiled coil</keyword>
<evidence type="ECO:0000256" key="1">
    <source>
        <dbReference type="SAM" id="Coils"/>
    </source>
</evidence>
<accession>A0A2Z7AL84</accession>
<feature type="coiled-coil region" evidence="1">
    <location>
        <begin position="168"/>
        <end position="209"/>
    </location>
</feature>
<sequence>MQKTDIVHDDKKNERYKRNEDDEDRAVDRSKEKSKDRSAERSKDRSKERQMRTNNNKRFSRKQDRKVLMAEESTKSWADSDSESSSSSSSSSESEQEEVHCMMADHAEDDEVFDFANTEFTCEHLVQALNDMVHEYNTLSHVLKEIKAENVSMKNSSAESSSNELENTDSLKTELSRLKIENDLLRNEASELKAEVDKLTKEMSSWNQSTRSLFKLYESQKPLNDKTGVGFNYDSSHGETSTQSQPVYDKFNERSFVKGGVIHDCIESIRYNDQDTSQPDRKGKGKVGVGHSLHSTMASAFITYSYQINFESVLMIHDHEGKLNMFKALEASGLRRFLGCESVLYETELRHFFDTALIQDEDITCVISGKFVSISPTLFATDTEEKIVFGFEKGTSAGDQPPENGADGTNDDESLSIEEHLARIPFHASLPSTLAPPISQVRFGQGIEFRDVDAYTPKLPRIDISDKGKGLLVEDVFQGHPARETFSLICADIEFLITLREKVIEDVSIFVSSFSLRKLASLQSEDIFAKEGQLLSWAETDSSFVAIQRRQFITAKYRELLLRKFIDAMRKNFVSGTPTSAIDLKVLNLLSAAHTLALKDLLRNMKAHQLKWTRPSSSSLFEGPTIDQGPFIPVSRQSISSPVNSNHWEVLPQRPYIDDLAPICIFVEPVQDIDSRPSLSRALRVVWAEICMEAIQFSTLGSLRPPSFKTISGIESSSSSASTVYRSPSPILQEVKSPDLEPVALTDDQEELIYSVEVPHSPSPVVQVHESPSFSSDSQVHFDSADIHLDSAADTHTFKCIYSLSLTISYFAGIPESPSSSSDSQVHFDSADIHLDSAADTHTYLPTASVDFVSLLDALQASLCQRMDDAHNEILSRLHSTERSVQTSLGHQSDYLRRLIEGAQQAGQTQDDIQLLRLNELRKFVMAIDVKVGTDSLDVRNKFFAFDTKFQSFDEQIAAIRND</sequence>